<name>A0A0L0D3R4_THETB</name>
<accession>A0A0L0D3R4</accession>
<feature type="region of interest" description="Disordered" evidence="1">
    <location>
        <begin position="147"/>
        <end position="177"/>
    </location>
</feature>
<dbReference type="RefSeq" id="XP_013762926.1">
    <property type="nucleotide sequence ID" value="XM_013907472.1"/>
</dbReference>
<dbReference type="Proteomes" id="UP000054408">
    <property type="component" value="Unassembled WGS sequence"/>
</dbReference>
<feature type="region of interest" description="Disordered" evidence="1">
    <location>
        <begin position="294"/>
        <end position="328"/>
    </location>
</feature>
<evidence type="ECO:0000313" key="3">
    <source>
        <dbReference type="Proteomes" id="UP000054408"/>
    </source>
</evidence>
<feature type="region of interest" description="Disordered" evidence="1">
    <location>
        <begin position="390"/>
        <end position="419"/>
    </location>
</feature>
<organism evidence="2 3">
    <name type="scientific">Thecamonas trahens ATCC 50062</name>
    <dbReference type="NCBI Taxonomy" id="461836"/>
    <lineage>
        <taxon>Eukaryota</taxon>
        <taxon>Apusozoa</taxon>
        <taxon>Apusomonadida</taxon>
        <taxon>Apusomonadidae</taxon>
        <taxon>Thecamonas</taxon>
    </lineage>
</organism>
<dbReference type="AlphaFoldDB" id="A0A0L0D3R4"/>
<feature type="region of interest" description="Disordered" evidence="1">
    <location>
        <begin position="15"/>
        <end position="45"/>
    </location>
</feature>
<dbReference type="GeneID" id="25559884"/>
<evidence type="ECO:0000313" key="2">
    <source>
        <dbReference type="EMBL" id="KNC45943.1"/>
    </source>
</evidence>
<reference evidence="2 3" key="1">
    <citation type="submission" date="2010-05" db="EMBL/GenBank/DDBJ databases">
        <title>The Genome Sequence of Thecamonas trahens ATCC 50062.</title>
        <authorList>
            <consortium name="The Broad Institute Genome Sequencing Platform"/>
            <person name="Russ C."/>
            <person name="Cuomo C."/>
            <person name="Shea T."/>
            <person name="Young S.K."/>
            <person name="Zeng Q."/>
            <person name="Koehrsen M."/>
            <person name="Haas B."/>
            <person name="Borodovsky M."/>
            <person name="Guigo R."/>
            <person name="Alvarado L."/>
            <person name="Berlin A."/>
            <person name="Bochicchio J."/>
            <person name="Borenstein D."/>
            <person name="Chapman S."/>
            <person name="Chen Z."/>
            <person name="Freedman E."/>
            <person name="Gellesch M."/>
            <person name="Goldberg J."/>
            <person name="Griggs A."/>
            <person name="Gujja S."/>
            <person name="Heilman E."/>
            <person name="Heiman D."/>
            <person name="Hepburn T."/>
            <person name="Howarth C."/>
            <person name="Jen D."/>
            <person name="Larson L."/>
            <person name="Mehta T."/>
            <person name="Park D."/>
            <person name="Pearson M."/>
            <person name="Roberts A."/>
            <person name="Saif S."/>
            <person name="Shenoy N."/>
            <person name="Sisk P."/>
            <person name="Stolte C."/>
            <person name="Sykes S."/>
            <person name="Thomson T."/>
            <person name="Walk T."/>
            <person name="White J."/>
            <person name="Yandava C."/>
            <person name="Burger G."/>
            <person name="Gray M.W."/>
            <person name="Holland P.W.H."/>
            <person name="King N."/>
            <person name="Lang F.B.F."/>
            <person name="Roger A.J."/>
            <person name="Ruiz-Trillo I."/>
            <person name="Lander E."/>
            <person name="Nusbaum C."/>
        </authorList>
    </citation>
    <scope>NUCLEOTIDE SEQUENCE [LARGE SCALE GENOMIC DNA]</scope>
    <source>
        <strain evidence="2 3">ATCC 50062</strain>
    </source>
</reference>
<dbReference type="EMBL" id="GL349433">
    <property type="protein sequence ID" value="KNC45943.1"/>
    <property type="molecule type" value="Genomic_DNA"/>
</dbReference>
<protein>
    <submittedName>
        <fullName evidence="2">Uncharacterized protein</fullName>
    </submittedName>
</protein>
<gene>
    <name evidence="2" type="ORF">AMSG_00057</name>
</gene>
<sequence>MLSWLSGVADDIAATFDSPSRPRRRPATSSSQSGHSSTASSNSYETDTPAAFLASLPNAARALASAAPQSTTATAVGNSRKQAALLELRASARLDMALAEIRFLSAQAEAASARAGAAEARAEAAAIEAASAQAEANAARADARGLRKRMAASRSAAPPLPPPLPRPAAESTGAGPGTRAALRNVVRIMQRILSKAGLPVPVDLASLEPAGSIEAALYALRTALLSLETHVVAGGKPAPADARAAISTADSLLAIFGLGSEAEAEANSSGSSASSSGSSASSLMLGDSLDELDELDWDAPPRSSGLPTPLLDLVASEPATPPATRSARAAAVRAPAHYRSPLSAINSLTDEPLPLSFARSAASGLSSRNATKVTEVDARATLSALDLSVIPRERSTSPPPSARRTLDVGRRAADKENAM</sequence>
<proteinExistence type="predicted"/>
<evidence type="ECO:0000256" key="1">
    <source>
        <dbReference type="SAM" id="MobiDB-lite"/>
    </source>
</evidence>
<feature type="compositionally biased region" description="Basic and acidic residues" evidence="1">
    <location>
        <begin position="404"/>
        <end position="419"/>
    </location>
</feature>
<keyword evidence="3" id="KW-1185">Reference proteome</keyword>
<feature type="compositionally biased region" description="Low complexity" evidence="1">
    <location>
        <begin position="315"/>
        <end position="328"/>
    </location>
</feature>
<feature type="compositionally biased region" description="Low complexity" evidence="1">
    <location>
        <begin position="27"/>
        <end position="43"/>
    </location>
</feature>